<dbReference type="AlphaFoldDB" id="A0A064CJ13"/>
<dbReference type="InterPro" id="IPR010982">
    <property type="entry name" value="Lambda_DNA-bd_dom_sf"/>
</dbReference>
<dbReference type="GO" id="GO:0003677">
    <property type="term" value="F:DNA binding"/>
    <property type="evidence" value="ECO:0007669"/>
    <property type="project" value="InterPro"/>
</dbReference>
<accession>A0A064CJ13</accession>
<dbReference type="PANTHER" id="PTHR35010:SF2">
    <property type="entry name" value="BLL4672 PROTEIN"/>
    <property type="match status" value="1"/>
</dbReference>
<feature type="domain" description="HTH cro/C1-type" evidence="1">
    <location>
        <begin position="36"/>
        <end position="83"/>
    </location>
</feature>
<dbReference type="InterPro" id="IPR041413">
    <property type="entry name" value="MLTR_LBD"/>
</dbReference>
<protein>
    <submittedName>
        <fullName evidence="2">XRE family transcriptional regulator</fullName>
    </submittedName>
</protein>
<sequence length="278" mass="30655">MADSSNVLGEFLRARRELVTPEQVGITNLGTRRVPGLRREEVAMLAGVSAEYYLRLEQGRHRNPSAHVLEAIGRVLRLDGESITYLLDLVANNSRQKRRRVQHETIPAGVEKLIAALPMPAFVEGRYLDILAANALAASVSPRLVVGGNRIIDVFLDPDERELLLDWDSATETLVAAFRQSVGTHLDDPRLIELVGQLSLASPRFRRLWARHDIGGRRGAVMRLRHPVVGDLNLNWEKLIVAEAQHLSIAVGHADSGTEDAEKLAFLAATVPAEVEGQ</sequence>
<dbReference type="Gene3D" id="3.30.450.180">
    <property type="match status" value="1"/>
</dbReference>
<evidence type="ECO:0000313" key="3">
    <source>
        <dbReference type="Proteomes" id="UP000022835"/>
    </source>
</evidence>
<evidence type="ECO:0000313" key="2">
    <source>
        <dbReference type="EMBL" id="KDE98728.1"/>
    </source>
</evidence>
<dbReference type="Pfam" id="PF13560">
    <property type="entry name" value="HTH_31"/>
    <property type="match status" value="1"/>
</dbReference>
<name>A0A064CJ13_9MYCO</name>
<dbReference type="Pfam" id="PF17765">
    <property type="entry name" value="MLTR_LBD"/>
    <property type="match status" value="1"/>
</dbReference>
<dbReference type="OrthoDB" id="3608749at2"/>
<dbReference type="CDD" id="cd00093">
    <property type="entry name" value="HTH_XRE"/>
    <property type="match status" value="1"/>
</dbReference>
<dbReference type="EMBL" id="JALN02000001">
    <property type="protein sequence ID" value="KDE98728.1"/>
    <property type="molecule type" value="Genomic_DNA"/>
</dbReference>
<proteinExistence type="predicted"/>
<dbReference type="PROSITE" id="PS50943">
    <property type="entry name" value="HTH_CROC1"/>
    <property type="match status" value="1"/>
</dbReference>
<dbReference type="Gene3D" id="1.10.260.40">
    <property type="entry name" value="lambda repressor-like DNA-binding domains"/>
    <property type="match status" value="1"/>
</dbReference>
<comment type="caution">
    <text evidence="2">The sequence shown here is derived from an EMBL/GenBank/DDBJ whole genome shotgun (WGS) entry which is preliminary data.</text>
</comment>
<evidence type="ECO:0000259" key="1">
    <source>
        <dbReference type="PROSITE" id="PS50943"/>
    </source>
</evidence>
<dbReference type="SUPFAM" id="SSF47413">
    <property type="entry name" value="lambda repressor-like DNA-binding domains"/>
    <property type="match status" value="1"/>
</dbReference>
<dbReference type="Proteomes" id="UP000022835">
    <property type="component" value="Unassembled WGS sequence"/>
</dbReference>
<dbReference type="RefSeq" id="WP_036340575.1">
    <property type="nucleotide sequence ID" value="NZ_JALN02000001.1"/>
</dbReference>
<organism evidence="2 3">
    <name type="scientific">Mycolicibacterium aromaticivorans JS19b1 = JCM 16368</name>
    <dbReference type="NCBI Taxonomy" id="1440774"/>
    <lineage>
        <taxon>Bacteria</taxon>
        <taxon>Bacillati</taxon>
        <taxon>Actinomycetota</taxon>
        <taxon>Actinomycetes</taxon>
        <taxon>Mycobacteriales</taxon>
        <taxon>Mycobacteriaceae</taxon>
        <taxon>Mycolicibacterium</taxon>
    </lineage>
</organism>
<gene>
    <name evidence="2" type="ORF">Y900_007155</name>
</gene>
<dbReference type="PANTHER" id="PTHR35010">
    <property type="entry name" value="BLL4672 PROTEIN-RELATED"/>
    <property type="match status" value="1"/>
</dbReference>
<dbReference type="SMART" id="SM00530">
    <property type="entry name" value="HTH_XRE"/>
    <property type="match status" value="1"/>
</dbReference>
<dbReference type="STRING" id="1440774.Y900_007155"/>
<dbReference type="eggNOG" id="COG1396">
    <property type="taxonomic scope" value="Bacteria"/>
</dbReference>
<keyword evidence="3" id="KW-1185">Reference proteome</keyword>
<dbReference type="InterPro" id="IPR001387">
    <property type="entry name" value="Cro/C1-type_HTH"/>
</dbReference>
<reference evidence="2" key="1">
    <citation type="submission" date="2014-05" db="EMBL/GenBank/DDBJ databases">
        <title>Genome sequence of Mycobacterium aromaticivorans strain JS19b1T (= DSM 45407T).</title>
        <authorList>
            <person name="Kwak Y."/>
            <person name="Park G.-S."/>
            <person name="Li Q.X."/>
            <person name="Lee S.-E."/>
            <person name="Shin J.-H."/>
        </authorList>
    </citation>
    <scope>NUCLEOTIDE SEQUENCE [LARGE SCALE GENOMIC DNA]</scope>
    <source>
        <strain evidence="2">JS19b1</strain>
    </source>
</reference>